<protein>
    <recommendedName>
        <fullName evidence="3">VPS9 domain-containing protein</fullName>
    </recommendedName>
</protein>
<reference evidence="1" key="1">
    <citation type="submission" date="2006-10" db="EMBL/GenBank/DDBJ databases">
        <authorList>
            <person name="Amadeo P."/>
            <person name="Zhao Q."/>
            <person name="Wortman J."/>
            <person name="Fraser-Liggett C."/>
            <person name="Carlton J."/>
        </authorList>
    </citation>
    <scope>NUCLEOTIDE SEQUENCE</scope>
    <source>
        <strain evidence="1">G3</strain>
    </source>
</reference>
<gene>
    <name evidence="1" type="ORF">TVAG_150480</name>
</gene>
<reference evidence="1" key="2">
    <citation type="journal article" date="2007" name="Science">
        <title>Draft genome sequence of the sexually transmitted pathogen Trichomonas vaginalis.</title>
        <authorList>
            <person name="Carlton J.M."/>
            <person name="Hirt R.P."/>
            <person name="Silva J.C."/>
            <person name="Delcher A.L."/>
            <person name="Schatz M."/>
            <person name="Zhao Q."/>
            <person name="Wortman J.R."/>
            <person name="Bidwell S.L."/>
            <person name="Alsmark U.C.M."/>
            <person name="Besteiro S."/>
            <person name="Sicheritz-Ponten T."/>
            <person name="Noel C.J."/>
            <person name="Dacks J.B."/>
            <person name="Foster P.G."/>
            <person name="Simillion C."/>
            <person name="Van de Peer Y."/>
            <person name="Miranda-Saavedra D."/>
            <person name="Barton G.J."/>
            <person name="Westrop G.D."/>
            <person name="Mueller S."/>
            <person name="Dessi D."/>
            <person name="Fiori P.L."/>
            <person name="Ren Q."/>
            <person name="Paulsen I."/>
            <person name="Zhang H."/>
            <person name="Bastida-Corcuera F.D."/>
            <person name="Simoes-Barbosa A."/>
            <person name="Brown M.T."/>
            <person name="Hayes R.D."/>
            <person name="Mukherjee M."/>
            <person name="Okumura C.Y."/>
            <person name="Schneider R."/>
            <person name="Smith A.J."/>
            <person name="Vanacova S."/>
            <person name="Villalvazo M."/>
            <person name="Haas B.J."/>
            <person name="Pertea M."/>
            <person name="Feldblyum T.V."/>
            <person name="Utterback T.R."/>
            <person name="Shu C.L."/>
            <person name="Osoegawa K."/>
            <person name="de Jong P.J."/>
            <person name="Hrdy I."/>
            <person name="Horvathova L."/>
            <person name="Zubacova Z."/>
            <person name="Dolezal P."/>
            <person name="Malik S.B."/>
            <person name="Logsdon J.M. Jr."/>
            <person name="Henze K."/>
            <person name="Gupta A."/>
            <person name="Wang C.C."/>
            <person name="Dunne R.L."/>
            <person name="Upcroft J.A."/>
            <person name="Upcroft P."/>
            <person name="White O."/>
            <person name="Salzberg S.L."/>
            <person name="Tang P."/>
            <person name="Chiu C.-H."/>
            <person name="Lee Y.-S."/>
            <person name="Embley T.M."/>
            <person name="Coombs G.H."/>
            <person name="Mottram J.C."/>
            <person name="Tachezy J."/>
            <person name="Fraser-Liggett C.M."/>
            <person name="Johnson P.J."/>
        </authorList>
    </citation>
    <scope>NUCLEOTIDE SEQUENCE [LARGE SCALE GENOMIC DNA]</scope>
    <source>
        <strain evidence="1">G3</strain>
    </source>
</reference>
<dbReference type="AlphaFoldDB" id="A2DRV0"/>
<dbReference type="InterPro" id="IPR037191">
    <property type="entry name" value="VPS9_dom_sf"/>
</dbReference>
<dbReference type="Proteomes" id="UP000001542">
    <property type="component" value="Unassembled WGS sequence"/>
</dbReference>
<dbReference type="KEGG" id="tva:4774909"/>
<dbReference type="EMBL" id="DS113237">
    <property type="protein sequence ID" value="EAY16897.1"/>
    <property type="molecule type" value="Genomic_DNA"/>
</dbReference>
<evidence type="ECO:0000313" key="2">
    <source>
        <dbReference type="Proteomes" id="UP000001542"/>
    </source>
</evidence>
<evidence type="ECO:0000313" key="1">
    <source>
        <dbReference type="EMBL" id="EAY16897.1"/>
    </source>
</evidence>
<dbReference type="VEuPathDB" id="TrichDB:TVAGG3_0978680"/>
<evidence type="ECO:0008006" key="3">
    <source>
        <dbReference type="Google" id="ProtNLM"/>
    </source>
</evidence>
<proteinExistence type="predicted"/>
<dbReference type="VEuPathDB" id="TrichDB:TVAG_150480"/>
<name>A2DRV0_TRIV3</name>
<dbReference type="SUPFAM" id="SSF109993">
    <property type="entry name" value="VPS9 domain"/>
    <property type="match status" value="1"/>
</dbReference>
<keyword evidence="2" id="KW-1185">Reference proteome</keyword>
<organism evidence="1 2">
    <name type="scientific">Trichomonas vaginalis (strain ATCC PRA-98 / G3)</name>
    <dbReference type="NCBI Taxonomy" id="412133"/>
    <lineage>
        <taxon>Eukaryota</taxon>
        <taxon>Metamonada</taxon>
        <taxon>Parabasalia</taxon>
        <taxon>Trichomonadida</taxon>
        <taxon>Trichomonadidae</taxon>
        <taxon>Trichomonas</taxon>
    </lineage>
</organism>
<dbReference type="RefSeq" id="XP_001329120.1">
    <property type="nucleotide sequence ID" value="XM_001329085.1"/>
</dbReference>
<sequence length="503" mass="57791">MISNFQAEVTRIIAEQWKKIMGTFSETEVDFLHQQDQKIFSIITVDHISKNGYRVQSRVESALQKVSKSVDKFLEGIEEDQIEIGIKKGKIRAKIQCPAEYPYKFTDNYLMLKFCKRATKIDYLNKKAQYLNDMMALLALIKHFCDVVREQKFYFKVTINKDMVKNYLSSFETEAGAVELKKSIEKMKSSLKGIRRSKSVTLTTVENTILQKALDIFDTDLNYFKDSGYIENIFCSYLDTDPIEGTKKALGTVCNQALEKPETSGQNIFKLAEVFANQIENKAKQFKPILFLLLSRVVFSEIYENYFSEKLMNAIRGIGRYSLLRKYPPDYFGIKTTFLPPKLVNLPIENFPKSNEYETVISILKLLPYQYCPIDFCYYAYSAVQRMEEIASTISITEKVKNTGQIVALSDHALCTDDLIDILMILMLNAEPPDIAPLLKVFEPYINGLMLPQQFIFAFITFKTVCDKIDELDVGKFVENAKVRDAASYSEDPLGIFNFKSIV</sequence>
<accession>A2DRV0</accession>
<dbReference type="InParanoid" id="A2DRV0"/>